<dbReference type="InterPro" id="IPR015421">
    <property type="entry name" value="PyrdxlP-dep_Trfase_major"/>
</dbReference>
<organism evidence="5 6">
    <name type="scientific">Ideonella azotifigens</name>
    <dbReference type="NCBI Taxonomy" id="513160"/>
    <lineage>
        <taxon>Bacteria</taxon>
        <taxon>Pseudomonadati</taxon>
        <taxon>Pseudomonadota</taxon>
        <taxon>Betaproteobacteria</taxon>
        <taxon>Burkholderiales</taxon>
        <taxon>Sphaerotilaceae</taxon>
        <taxon>Ideonella</taxon>
    </lineage>
</organism>
<evidence type="ECO:0000256" key="1">
    <source>
        <dbReference type="ARBA" id="ARBA00001933"/>
    </source>
</evidence>
<keyword evidence="6" id="KW-1185">Reference proteome</keyword>
<evidence type="ECO:0000313" key="6">
    <source>
        <dbReference type="Proteomes" id="UP001500279"/>
    </source>
</evidence>
<keyword evidence="5" id="KW-0808">Transferase</keyword>
<dbReference type="InterPro" id="IPR005814">
    <property type="entry name" value="Aminotrans_3"/>
</dbReference>
<dbReference type="InterPro" id="IPR015424">
    <property type="entry name" value="PyrdxlP-dep_Trfase"/>
</dbReference>
<evidence type="ECO:0000256" key="3">
    <source>
        <dbReference type="ARBA" id="ARBA00022898"/>
    </source>
</evidence>
<dbReference type="PROSITE" id="PS00600">
    <property type="entry name" value="AA_TRANSFER_CLASS_3"/>
    <property type="match status" value="1"/>
</dbReference>
<dbReference type="Gene3D" id="3.40.640.10">
    <property type="entry name" value="Type I PLP-dependent aspartate aminotransferase-like (Major domain)"/>
    <property type="match status" value="1"/>
</dbReference>
<keyword evidence="3 4" id="KW-0663">Pyridoxal phosphate</keyword>
<comment type="cofactor">
    <cofactor evidence="1">
        <name>pyridoxal 5'-phosphate</name>
        <dbReference type="ChEBI" id="CHEBI:597326"/>
    </cofactor>
</comment>
<sequence>MSRNDDPAFWQHARQHLIRYGGSFEPMIIERAQGSFVYDADGRAILDFTSGQMSALLGHGHPEVAAVVAEHARNLDHLFSGMLSRPVVDLATRLAEIAPKGLTRSMLLSTGAEANEAALKLAKLYTGKFEVVSFAQSWHGMTGGAASATYSAGRKGYGPAAVGSFAIPAPYPYRPRFERHGRFDWQAELDYAFDLIDRQSSGNLAAFIAEPILSSGGILDLPLGYLAALKQKCSERGMLLILDEAQTGVGRTGLMFACNRDGVSPDILTLSKTLGAGLPLAAVLTSDEIEETCHARGFLFYTTHVSDPLPAAVGLKVLEVVERDGLVERARLAGQRLERGLRALQEEFACIGDVRGRGLLLGLEVVKDRAGKEAAPELGSAITRECMRLGLSMNIVQLPGMGGVFRIAPPLTVSDEELDLGLSLLRQAMQKVA</sequence>
<gene>
    <name evidence="5" type="ORF">GCM10009107_23720</name>
</gene>
<dbReference type="EMBL" id="BAAAEW010000013">
    <property type="protein sequence ID" value="GAA0751178.1"/>
    <property type="molecule type" value="Genomic_DNA"/>
</dbReference>
<dbReference type="PIRSF" id="PIRSF000521">
    <property type="entry name" value="Transaminase_4ab_Lys_Orn"/>
    <property type="match status" value="1"/>
</dbReference>
<dbReference type="RefSeq" id="WP_141287981.1">
    <property type="nucleotide sequence ID" value="NZ_BAAAEW010000013.1"/>
</dbReference>
<dbReference type="SUPFAM" id="SSF53383">
    <property type="entry name" value="PLP-dependent transferases"/>
    <property type="match status" value="1"/>
</dbReference>
<dbReference type="CDD" id="cd00610">
    <property type="entry name" value="OAT_like"/>
    <property type="match status" value="1"/>
</dbReference>
<comment type="caution">
    <text evidence="5">The sequence shown here is derived from an EMBL/GenBank/DDBJ whole genome shotgun (WGS) entry which is preliminary data.</text>
</comment>
<dbReference type="Pfam" id="PF00202">
    <property type="entry name" value="Aminotran_3"/>
    <property type="match status" value="1"/>
</dbReference>
<dbReference type="InterPro" id="IPR015422">
    <property type="entry name" value="PyrdxlP-dep_Trfase_small"/>
</dbReference>
<evidence type="ECO:0000256" key="4">
    <source>
        <dbReference type="RuleBase" id="RU003560"/>
    </source>
</evidence>
<dbReference type="PANTHER" id="PTHR45688">
    <property type="match status" value="1"/>
</dbReference>
<comment type="similarity">
    <text evidence="2 4">Belongs to the class-III pyridoxal-phosphate-dependent aminotransferase family.</text>
</comment>
<reference evidence="6" key="1">
    <citation type="journal article" date="2019" name="Int. J. Syst. Evol. Microbiol.">
        <title>The Global Catalogue of Microorganisms (GCM) 10K type strain sequencing project: providing services to taxonomists for standard genome sequencing and annotation.</title>
        <authorList>
            <consortium name="The Broad Institute Genomics Platform"/>
            <consortium name="The Broad Institute Genome Sequencing Center for Infectious Disease"/>
            <person name="Wu L."/>
            <person name="Ma J."/>
        </authorList>
    </citation>
    <scope>NUCLEOTIDE SEQUENCE [LARGE SCALE GENOMIC DNA]</scope>
    <source>
        <strain evidence="6">JCM 15503</strain>
    </source>
</reference>
<dbReference type="GO" id="GO:0008483">
    <property type="term" value="F:transaminase activity"/>
    <property type="evidence" value="ECO:0007669"/>
    <property type="project" value="UniProtKB-KW"/>
</dbReference>
<keyword evidence="5" id="KW-0032">Aminotransferase</keyword>
<dbReference type="Gene3D" id="3.90.1150.10">
    <property type="entry name" value="Aspartate Aminotransferase, domain 1"/>
    <property type="match status" value="1"/>
</dbReference>
<accession>A0ABP3V7X7</accession>
<evidence type="ECO:0000313" key="5">
    <source>
        <dbReference type="EMBL" id="GAA0751178.1"/>
    </source>
</evidence>
<name>A0ABP3V7X7_9BURK</name>
<dbReference type="InterPro" id="IPR049704">
    <property type="entry name" value="Aminotrans_3_PPA_site"/>
</dbReference>
<protein>
    <submittedName>
        <fullName evidence="5">Aspartate aminotransferase family protein</fullName>
    </submittedName>
</protein>
<evidence type="ECO:0000256" key="2">
    <source>
        <dbReference type="ARBA" id="ARBA00008954"/>
    </source>
</evidence>
<dbReference type="Proteomes" id="UP001500279">
    <property type="component" value="Unassembled WGS sequence"/>
</dbReference>
<dbReference type="PANTHER" id="PTHR45688:SF13">
    <property type="entry name" value="ALANINE--GLYOXYLATE AMINOTRANSFERASE 2-LIKE"/>
    <property type="match status" value="1"/>
</dbReference>
<proteinExistence type="inferred from homology"/>